<gene>
    <name evidence="1" type="primary">flaF</name>
    <name evidence="1" type="ORF">GCM10008024_18730</name>
    <name evidence="2" type="ORF">SAMN05444006_10873</name>
</gene>
<comment type="caution">
    <text evidence="1">The sequence shown here is derived from an EMBL/GenBank/DDBJ whole genome shotgun (WGS) entry which is preliminary data.</text>
</comment>
<dbReference type="NCBIfam" id="NF009435">
    <property type="entry name" value="PRK12794.1"/>
    <property type="match status" value="1"/>
</dbReference>
<dbReference type="EMBL" id="BNAB01000007">
    <property type="protein sequence ID" value="GHE01746.1"/>
    <property type="molecule type" value="Genomic_DNA"/>
</dbReference>
<proteinExistence type="predicted"/>
<dbReference type="AlphaFoldDB" id="A0AAN4ZZE8"/>
<dbReference type="InterPro" id="IPR010845">
    <property type="entry name" value="FlaF"/>
</dbReference>
<dbReference type="GO" id="GO:0044781">
    <property type="term" value="P:bacterial-type flagellum organization"/>
    <property type="evidence" value="ECO:0007669"/>
    <property type="project" value="InterPro"/>
</dbReference>
<keyword evidence="1" id="KW-0966">Cell projection</keyword>
<evidence type="ECO:0000313" key="2">
    <source>
        <dbReference type="EMBL" id="SDW93742.1"/>
    </source>
</evidence>
<organism evidence="1 4">
    <name type="scientific">Allgaiera indica</name>
    <dbReference type="NCBI Taxonomy" id="765699"/>
    <lineage>
        <taxon>Bacteria</taxon>
        <taxon>Pseudomonadati</taxon>
        <taxon>Pseudomonadota</taxon>
        <taxon>Alphaproteobacteria</taxon>
        <taxon>Rhodobacterales</taxon>
        <taxon>Paracoccaceae</taxon>
        <taxon>Allgaiera</taxon>
    </lineage>
</organism>
<dbReference type="Pfam" id="PF07309">
    <property type="entry name" value="FlaF"/>
    <property type="match status" value="1"/>
</dbReference>
<keyword evidence="1" id="KW-0969">Cilium</keyword>
<dbReference type="Proteomes" id="UP000634647">
    <property type="component" value="Unassembled WGS sequence"/>
</dbReference>
<evidence type="ECO:0000313" key="1">
    <source>
        <dbReference type="EMBL" id="GHE01746.1"/>
    </source>
</evidence>
<keyword evidence="1" id="KW-0282">Flagellum</keyword>
<evidence type="ECO:0000313" key="3">
    <source>
        <dbReference type="Proteomes" id="UP000199541"/>
    </source>
</evidence>
<dbReference type="Proteomes" id="UP000199541">
    <property type="component" value="Unassembled WGS sequence"/>
</dbReference>
<keyword evidence="3" id="KW-1185">Reference proteome</keyword>
<reference evidence="1" key="1">
    <citation type="journal article" date="2014" name="Int. J. Syst. Evol. Microbiol.">
        <title>Complete genome sequence of Corynebacterium casei LMG S-19264T (=DSM 44701T), isolated from a smear-ripened cheese.</title>
        <authorList>
            <consortium name="US DOE Joint Genome Institute (JGI-PGF)"/>
            <person name="Walter F."/>
            <person name="Albersmeier A."/>
            <person name="Kalinowski J."/>
            <person name="Ruckert C."/>
        </authorList>
    </citation>
    <scope>NUCLEOTIDE SEQUENCE</scope>
    <source>
        <strain evidence="1">CGMCC 1.10859</strain>
    </source>
</reference>
<name>A0AAN4ZZE8_9RHOB</name>
<reference evidence="2 3" key="2">
    <citation type="submission" date="2016-10" db="EMBL/GenBank/DDBJ databases">
        <authorList>
            <person name="Varghese N."/>
            <person name="Submissions S."/>
        </authorList>
    </citation>
    <scope>NUCLEOTIDE SEQUENCE [LARGE SCALE GENOMIC DNA]</scope>
    <source>
        <strain evidence="2 3">DSM 24802</strain>
    </source>
</reference>
<evidence type="ECO:0000313" key="4">
    <source>
        <dbReference type="Proteomes" id="UP000634647"/>
    </source>
</evidence>
<accession>A0AAN4ZZE8</accession>
<protein>
    <submittedName>
        <fullName evidence="1">Flagellar biosynthesis regulatory protein FlaF</fullName>
    </submittedName>
    <submittedName>
        <fullName evidence="2">Flagellar protein FlaF</fullName>
    </submittedName>
</protein>
<dbReference type="EMBL" id="FNOB01000008">
    <property type="protein sequence ID" value="SDW93742.1"/>
    <property type="molecule type" value="Genomic_DNA"/>
</dbReference>
<sequence length="127" mass="13792">MTAMNLAQTAYAAPDAPTRTGRGLEYDVFARITHRLKAAAENGGRKGKGALVRALYDNRRLWTVLASDVADPGNQLPAQLRARIFYLHEFTQTHSRKVLADEATADVLIEINTAIMRGLRADGGGAV</sequence>
<reference evidence="1" key="3">
    <citation type="submission" date="2023-06" db="EMBL/GenBank/DDBJ databases">
        <authorList>
            <person name="Sun Q."/>
            <person name="Zhou Y."/>
        </authorList>
    </citation>
    <scope>NUCLEOTIDE SEQUENCE</scope>
    <source>
        <strain evidence="1">CGMCC 1.10859</strain>
    </source>
</reference>